<comment type="caution">
    <text evidence="3">The sequence shown here is derived from an EMBL/GenBank/DDBJ whole genome shotgun (WGS) entry which is preliminary data.</text>
</comment>
<protein>
    <submittedName>
        <fullName evidence="3">DUF2384 domain-containing protein</fullName>
    </submittedName>
</protein>
<organism evidence="3 4">
    <name type="scientific">Vreelandella rituensis</name>
    <dbReference type="NCBI Taxonomy" id="2282306"/>
    <lineage>
        <taxon>Bacteria</taxon>
        <taxon>Pseudomonadati</taxon>
        <taxon>Pseudomonadota</taxon>
        <taxon>Gammaproteobacteria</taxon>
        <taxon>Oceanospirillales</taxon>
        <taxon>Halomonadaceae</taxon>
        <taxon>Vreelandella</taxon>
    </lineage>
</organism>
<proteinExistence type="predicted"/>
<dbReference type="InterPro" id="IPR011979">
    <property type="entry name" value="Antitox_Xre"/>
</dbReference>
<dbReference type="Pfam" id="PF09722">
    <property type="entry name" value="Xre_MbcA_ParS_C"/>
    <property type="match status" value="1"/>
</dbReference>
<dbReference type="RefSeq" id="WP_114484904.1">
    <property type="nucleotide sequence ID" value="NZ_CBCSHM010000005.1"/>
</dbReference>
<evidence type="ECO:0000313" key="4">
    <source>
        <dbReference type="Proteomes" id="UP000253204"/>
    </source>
</evidence>
<name>A0A368UAF8_9GAMM</name>
<evidence type="ECO:0000313" key="3">
    <source>
        <dbReference type="EMBL" id="RCV93576.1"/>
    </source>
</evidence>
<dbReference type="NCBIfam" id="TIGR02293">
    <property type="entry name" value="TAS_TIGR02293"/>
    <property type="match status" value="1"/>
</dbReference>
<dbReference type="Proteomes" id="UP000253204">
    <property type="component" value="Unassembled WGS sequence"/>
</dbReference>
<sequence>MTVAERPVEQERSIQDRTLKRLTGDMEITSKSAFEIHELIEKGLDYQGIAKFVSSFHDDYNKELVSKMMGMSERTLYRRAKNPAPLTPEQGSRAWRFAEILVKAEDIFIDPEEAERWMRTPAMGLEGRKPIDLITTQVGYELVDDFLTRLDYGVYT</sequence>
<dbReference type="EMBL" id="QPIJ01000001">
    <property type="protein sequence ID" value="RCV93576.1"/>
    <property type="molecule type" value="Genomic_DNA"/>
</dbReference>
<dbReference type="InterPro" id="IPR046847">
    <property type="entry name" value="Xre-like_HTH"/>
</dbReference>
<dbReference type="AlphaFoldDB" id="A0A368UAF8"/>
<accession>A0A368UAF8</accession>
<keyword evidence="4" id="KW-1185">Reference proteome</keyword>
<gene>
    <name evidence="3" type="ORF">DU506_00025</name>
</gene>
<dbReference type="OrthoDB" id="5918037at2"/>
<dbReference type="InterPro" id="IPR024467">
    <property type="entry name" value="Xre/MbcA/ParS-like_toxin-bd"/>
</dbReference>
<evidence type="ECO:0000259" key="2">
    <source>
        <dbReference type="Pfam" id="PF20432"/>
    </source>
</evidence>
<dbReference type="GO" id="GO:0003677">
    <property type="term" value="F:DNA binding"/>
    <property type="evidence" value="ECO:0007669"/>
    <property type="project" value="InterPro"/>
</dbReference>
<dbReference type="Pfam" id="PF20432">
    <property type="entry name" value="Xre-like-HTH"/>
    <property type="match status" value="1"/>
</dbReference>
<feature type="domain" description="Antitoxin Xre-like helix-turn-helix" evidence="2">
    <location>
        <begin position="60"/>
        <end position="98"/>
    </location>
</feature>
<feature type="domain" description="Antitoxin Xre/MbcA/ParS-like toxin-binding" evidence="1">
    <location>
        <begin position="104"/>
        <end position="153"/>
    </location>
</feature>
<evidence type="ECO:0000259" key="1">
    <source>
        <dbReference type="Pfam" id="PF09722"/>
    </source>
</evidence>
<reference evidence="3 4" key="1">
    <citation type="submission" date="2018-07" db="EMBL/GenBank/DDBJ databases">
        <title>Halomonas rutogse sp. nov., isolated from Lake TangqianCo on Tibetan Plateau.</title>
        <authorList>
            <person name="Lu H."/>
            <person name="Xing P."/>
            <person name="Wu Q."/>
        </authorList>
    </citation>
    <scope>NUCLEOTIDE SEQUENCE [LARGE SCALE GENOMIC DNA]</scope>
    <source>
        <strain evidence="3 4">TQ8S</strain>
    </source>
</reference>